<dbReference type="AlphaFoldDB" id="A0A225UVF5"/>
<gene>
    <name evidence="1" type="ORF">PHMEG_00032934</name>
</gene>
<sequence length="89" mass="9744">MARDFYLPDLIVDTWCSVKLYGCACKEATGATLRRVYAALRATGWIGMLLLSLSLHVPMMSYDVLEYLCSGGMDVAVTLGVFQLAESTV</sequence>
<dbReference type="OrthoDB" id="89997at2759"/>
<evidence type="ECO:0000313" key="1">
    <source>
        <dbReference type="EMBL" id="OWY96728.1"/>
    </source>
</evidence>
<keyword evidence="2" id="KW-1185">Reference proteome</keyword>
<protein>
    <submittedName>
        <fullName evidence="1">Uncharacterized protein</fullName>
    </submittedName>
</protein>
<comment type="caution">
    <text evidence="1">The sequence shown here is derived from an EMBL/GenBank/DDBJ whole genome shotgun (WGS) entry which is preliminary data.</text>
</comment>
<dbReference type="EMBL" id="NBNE01011296">
    <property type="protein sequence ID" value="OWY96728.1"/>
    <property type="molecule type" value="Genomic_DNA"/>
</dbReference>
<proteinExistence type="predicted"/>
<evidence type="ECO:0000313" key="2">
    <source>
        <dbReference type="Proteomes" id="UP000198211"/>
    </source>
</evidence>
<dbReference type="Proteomes" id="UP000198211">
    <property type="component" value="Unassembled WGS sequence"/>
</dbReference>
<organism evidence="1 2">
    <name type="scientific">Phytophthora megakarya</name>
    <dbReference type="NCBI Taxonomy" id="4795"/>
    <lineage>
        <taxon>Eukaryota</taxon>
        <taxon>Sar</taxon>
        <taxon>Stramenopiles</taxon>
        <taxon>Oomycota</taxon>
        <taxon>Peronosporomycetes</taxon>
        <taxon>Peronosporales</taxon>
        <taxon>Peronosporaceae</taxon>
        <taxon>Phytophthora</taxon>
    </lineage>
</organism>
<reference evidence="2" key="1">
    <citation type="submission" date="2017-03" db="EMBL/GenBank/DDBJ databases">
        <title>Phytopthora megakarya and P. palmivora, two closely related causual agents of cacao black pod achieved similar genome size and gene model numbers by different mechanisms.</title>
        <authorList>
            <person name="Ali S."/>
            <person name="Shao J."/>
            <person name="Larry D.J."/>
            <person name="Kronmiller B."/>
            <person name="Shen D."/>
            <person name="Strem M.D."/>
            <person name="Melnick R.L."/>
            <person name="Guiltinan M.J."/>
            <person name="Tyler B.M."/>
            <person name="Meinhardt L.W."/>
            <person name="Bailey B.A."/>
        </authorList>
    </citation>
    <scope>NUCLEOTIDE SEQUENCE [LARGE SCALE GENOMIC DNA]</scope>
    <source>
        <strain evidence="2">zdho120</strain>
    </source>
</reference>
<name>A0A225UVF5_9STRA</name>
<accession>A0A225UVF5</accession>